<dbReference type="AlphaFoldDB" id="F8PZM7"/>
<dbReference type="GO" id="GO:0000786">
    <property type="term" value="C:nucleosome"/>
    <property type="evidence" value="ECO:0007669"/>
    <property type="project" value="InterPro"/>
</dbReference>
<evidence type="ECO:0000313" key="4">
    <source>
        <dbReference type="EMBL" id="EGN98349.1"/>
    </source>
</evidence>
<keyword evidence="5" id="KW-1185">Reference proteome</keyword>
<dbReference type="HOGENOM" id="CLU_019418_0_0_1"/>
<dbReference type="InterPro" id="IPR036390">
    <property type="entry name" value="WH_DNA-bd_sf"/>
</dbReference>
<feature type="region of interest" description="Disordered" evidence="2">
    <location>
        <begin position="400"/>
        <end position="425"/>
    </location>
</feature>
<feature type="region of interest" description="Disordered" evidence="2">
    <location>
        <begin position="209"/>
        <end position="248"/>
    </location>
</feature>
<feature type="compositionally biased region" description="Low complexity" evidence="2">
    <location>
        <begin position="165"/>
        <end position="178"/>
    </location>
</feature>
<dbReference type="STRING" id="936435.F8PZM7"/>
<organism evidence="5">
    <name type="scientific">Serpula lacrymans var. lacrymans (strain S7.3)</name>
    <name type="common">Dry rot fungus</name>
    <dbReference type="NCBI Taxonomy" id="936435"/>
    <lineage>
        <taxon>Eukaryota</taxon>
        <taxon>Fungi</taxon>
        <taxon>Dikarya</taxon>
        <taxon>Basidiomycota</taxon>
        <taxon>Agaricomycotina</taxon>
        <taxon>Agaricomycetes</taxon>
        <taxon>Agaricomycetidae</taxon>
        <taxon>Boletales</taxon>
        <taxon>Coniophorineae</taxon>
        <taxon>Serpulaceae</taxon>
        <taxon>Serpula</taxon>
    </lineage>
</organism>
<feature type="region of interest" description="Disordered" evidence="2">
    <location>
        <begin position="80"/>
        <end position="178"/>
    </location>
</feature>
<evidence type="ECO:0000313" key="5">
    <source>
        <dbReference type="Proteomes" id="UP000008063"/>
    </source>
</evidence>
<dbReference type="PROSITE" id="PS51504">
    <property type="entry name" value="H15"/>
    <property type="match status" value="1"/>
</dbReference>
<dbReference type="InterPro" id="IPR005818">
    <property type="entry name" value="Histone_H1/H5_H15"/>
</dbReference>
<dbReference type="GO" id="GO:0003677">
    <property type="term" value="F:DNA binding"/>
    <property type="evidence" value="ECO:0007669"/>
    <property type="project" value="InterPro"/>
</dbReference>
<evidence type="ECO:0000256" key="2">
    <source>
        <dbReference type="SAM" id="MobiDB-lite"/>
    </source>
</evidence>
<feature type="region of interest" description="Disordered" evidence="2">
    <location>
        <begin position="1"/>
        <end position="21"/>
    </location>
</feature>
<feature type="domain" description="H15" evidence="3">
    <location>
        <begin position="250"/>
        <end position="319"/>
    </location>
</feature>
<evidence type="ECO:0000259" key="3">
    <source>
        <dbReference type="PROSITE" id="PS51504"/>
    </source>
</evidence>
<feature type="compositionally biased region" description="Polar residues" evidence="2">
    <location>
        <begin position="114"/>
        <end position="146"/>
    </location>
</feature>
<feature type="compositionally biased region" description="Polar residues" evidence="2">
    <location>
        <begin position="1"/>
        <end position="10"/>
    </location>
</feature>
<feature type="region of interest" description="Disordered" evidence="2">
    <location>
        <begin position="572"/>
        <end position="601"/>
    </location>
</feature>
<dbReference type="Pfam" id="PF00538">
    <property type="entry name" value="Linker_histone"/>
    <property type="match status" value="1"/>
</dbReference>
<feature type="compositionally biased region" description="Acidic residues" evidence="2">
    <location>
        <begin position="572"/>
        <end position="589"/>
    </location>
</feature>
<dbReference type="InterPro" id="IPR036388">
    <property type="entry name" value="WH-like_DNA-bd_sf"/>
</dbReference>
<dbReference type="Gene3D" id="1.10.10.10">
    <property type="entry name" value="Winged helix-like DNA-binding domain superfamily/Winged helix DNA-binding domain"/>
    <property type="match status" value="1"/>
</dbReference>
<reference evidence="5" key="1">
    <citation type="journal article" date="2011" name="Science">
        <title>The plant cell wall-decomposing machinery underlies the functional diversity of forest fungi.</title>
        <authorList>
            <person name="Eastwood D.C."/>
            <person name="Floudas D."/>
            <person name="Binder M."/>
            <person name="Majcherczyk A."/>
            <person name="Schneider P."/>
            <person name="Aerts A."/>
            <person name="Asiegbu F.O."/>
            <person name="Baker S.E."/>
            <person name="Barry K."/>
            <person name="Bendiksby M."/>
            <person name="Blumentritt M."/>
            <person name="Coutinho P.M."/>
            <person name="Cullen D."/>
            <person name="de Vries R.P."/>
            <person name="Gathman A."/>
            <person name="Goodell B."/>
            <person name="Henrissat B."/>
            <person name="Ihrmark K."/>
            <person name="Kauserud H."/>
            <person name="Kohler A."/>
            <person name="LaButti K."/>
            <person name="Lapidus A."/>
            <person name="Lavin J.L."/>
            <person name="Lee Y.-H."/>
            <person name="Lindquist E."/>
            <person name="Lilly W."/>
            <person name="Lucas S."/>
            <person name="Morin E."/>
            <person name="Murat C."/>
            <person name="Oguiza J.A."/>
            <person name="Park J."/>
            <person name="Pisabarro A.G."/>
            <person name="Riley R."/>
            <person name="Rosling A."/>
            <person name="Salamov A."/>
            <person name="Schmidt O."/>
            <person name="Schmutz J."/>
            <person name="Skrede I."/>
            <person name="Stenlid J."/>
            <person name="Wiebenga A."/>
            <person name="Xie X."/>
            <person name="Kuees U."/>
            <person name="Hibbett D.S."/>
            <person name="Hoffmeister D."/>
            <person name="Hoegberg N."/>
            <person name="Martin F."/>
            <person name="Grigoriev I.V."/>
            <person name="Watkinson S.C."/>
        </authorList>
    </citation>
    <scope>NUCLEOTIDE SEQUENCE [LARGE SCALE GENOMIC DNA]</scope>
    <source>
        <strain evidence="5">strain S7.3</strain>
    </source>
</reference>
<dbReference type="OMA" id="GHQTEVD"/>
<dbReference type="OrthoDB" id="5863171at2759"/>
<accession>F8PZM7</accession>
<protein>
    <recommendedName>
        <fullName evidence="1">Histone H1</fullName>
    </recommendedName>
</protein>
<dbReference type="EMBL" id="GL945481">
    <property type="protein sequence ID" value="EGN98349.1"/>
    <property type="molecule type" value="Genomic_DNA"/>
</dbReference>
<feature type="compositionally biased region" description="Pro residues" evidence="2">
    <location>
        <begin position="344"/>
        <end position="364"/>
    </location>
</feature>
<name>F8PZM7_SERL3</name>
<evidence type="ECO:0000256" key="1">
    <source>
        <dbReference type="ARBA" id="ARBA00020833"/>
    </source>
</evidence>
<sequence length="601" mass="63538">MQTASSSVPYTATHPPIQHGYQGQATLSDTEFYALKRQYLGLLSSSQIIDICLTFEAHAPVHIRSTIWPFDIKAAIASLQSQASTQRDRATPKPTGISSTEEVPLMASLADSAPSETPVSSSDDQAPADTASSSRTETPQRPTSAQAPVAPSQPSTTPGPPPPVASVTQPHYPHQPYGYPAYPHAPYYPPPQHTGYPYASHSHPYGSAYPQPASYPPNSSSHPPPLFTNAPLIHAPHPPEMPSSQAATDDLPSYEEMIVEALIDSGDADGCAPKNLFSWMAVHYPLQTNFRPSASQALQKAFKRGRLEKGSNGKYRLNAAWEGGNTSRRTTRRPQTHSQSSLPTPQPLPPPPPFTHAPLHPNPPSSSSIPGQPPYANYPYGYSAGYAAYPHYSPYGPAPGVEHPAHPAPPGPGVSMDGAGNEIGEGSDAWEAAQNILKAINFGQLLQISDEDQPLQDAPPEATTSETVSVDHPPPVFAATHGDISSVSGSTAIESVQSSIGSAITRISGELTGEGRAALQAQLALLAAQLAEIADVGEGELAQDLADVGKNPSVASTVDVAAAQLVHFNTVAEEEEEGEDEDDDDDMEMVEVPMNSGTLVV</sequence>
<dbReference type="GO" id="GO:0006334">
    <property type="term" value="P:nucleosome assembly"/>
    <property type="evidence" value="ECO:0007669"/>
    <property type="project" value="InterPro"/>
</dbReference>
<feature type="region of interest" description="Disordered" evidence="2">
    <location>
        <begin position="303"/>
        <end position="372"/>
    </location>
</feature>
<proteinExistence type="predicted"/>
<gene>
    <name evidence="4" type="ORF">SERLA73DRAFT_74573</name>
</gene>
<dbReference type="Proteomes" id="UP000008063">
    <property type="component" value="Unassembled WGS sequence"/>
</dbReference>
<dbReference type="SUPFAM" id="SSF46785">
    <property type="entry name" value="Winged helix' DNA-binding domain"/>
    <property type="match status" value="1"/>
</dbReference>
<dbReference type="InParanoid" id="F8PZM7"/>